<dbReference type="InterPro" id="IPR053952">
    <property type="entry name" value="K_trans_C"/>
</dbReference>
<evidence type="ECO:0000256" key="10">
    <source>
        <dbReference type="ARBA" id="ARBA00023136"/>
    </source>
</evidence>
<feature type="transmembrane region" description="Helical" evidence="13">
    <location>
        <begin position="282"/>
        <end position="307"/>
    </location>
</feature>
<name>A0ABR0V5S5_REHGL</name>
<evidence type="ECO:0000256" key="9">
    <source>
        <dbReference type="ARBA" id="ARBA00023065"/>
    </source>
</evidence>
<dbReference type="Gene3D" id="3.10.20.10">
    <property type="match status" value="2"/>
</dbReference>
<feature type="domain" description="K+ potassium transporter C-terminal" evidence="16">
    <location>
        <begin position="699"/>
        <end position="952"/>
    </location>
</feature>
<evidence type="ECO:0000256" key="5">
    <source>
        <dbReference type="ARBA" id="ARBA00022692"/>
    </source>
</evidence>
<dbReference type="InterPro" id="IPR003855">
    <property type="entry name" value="K+_transporter"/>
</dbReference>
<evidence type="ECO:0000256" key="2">
    <source>
        <dbReference type="ARBA" id="ARBA00008440"/>
    </source>
</evidence>
<keyword evidence="10 13" id="KW-0472">Membrane</keyword>
<keyword evidence="3" id="KW-0813">Transport</keyword>
<keyword evidence="18" id="KW-1185">Reference proteome</keyword>
<dbReference type="SUPFAM" id="SSF160374">
    <property type="entry name" value="RplX-like"/>
    <property type="match status" value="1"/>
</dbReference>
<dbReference type="InterPro" id="IPR053951">
    <property type="entry name" value="K_trans_N"/>
</dbReference>
<dbReference type="Pfam" id="PF02705">
    <property type="entry name" value="K_trans"/>
    <property type="match status" value="2"/>
</dbReference>
<keyword evidence="8 13" id="KW-1133">Transmembrane helix</keyword>
<dbReference type="InterPro" id="IPR023573">
    <property type="entry name" value="Ribosomal_eL20_dom"/>
</dbReference>
<feature type="transmembrane region" description="Helical" evidence="13">
    <location>
        <begin position="685"/>
        <end position="705"/>
    </location>
</feature>
<evidence type="ECO:0008006" key="19">
    <source>
        <dbReference type="Google" id="ProtNLM"/>
    </source>
</evidence>
<feature type="transmembrane region" description="Helical" evidence="13">
    <location>
        <begin position="373"/>
        <end position="395"/>
    </location>
</feature>
<gene>
    <name evidence="17" type="ORF">DH2020_035675</name>
</gene>
<feature type="transmembrane region" description="Helical" evidence="13">
    <location>
        <begin position="50"/>
        <end position="72"/>
    </location>
</feature>
<feature type="region of interest" description="Disordered" evidence="12">
    <location>
        <begin position="187"/>
        <end position="225"/>
    </location>
</feature>
<evidence type="ECO:0000256" key="8">
    <source>
        <dbReference type="ARBA" id="ARBA00022989"/>
    </source>
</evidence>
<dbReference type="InterPro" id="IPR028877">
    <property type="entry name" value="Ribosomal_eL20"/>
</dbReference>
<evidence type="ECO:0000256" key="7">
    <source>
        <dbReference type="ARBA" id="ARBA00022980"/>
    </source>
</evidence>
<evidence type="ECO:0000259" key="15">
    <source>
        <dbReference type="Pfam" id="PF02705"/>
    </source>
</evidence>
<evidence type="ECO:0000256" key="6">
    <source>
        <dbReference type="ARBA" id="ARBA00022958"/>
    </source>
</evidence>
<feature type="transmembrane region" description="Helical" evidence="13">
    <location>
        <begin position="592"/>
        <end position="614"/>
    </location>
</feature>
<feature type="compositionally biased region" description="Polar residues" evidence="12">
    <location>
        <begin position="187"/>
        <end position="196"/>
    </location>
</feature>
<feature type="transmembrane region" description="Helical" evidence="13">
    <location>
        <begin position="621"/>
        <end position="642"/>
    </location>
</feature>
<feature type="transmembrane region" description="Helical" evidence="13">
    <location>
        <begin position="648"/>
        <end position="665"/>
    </location>
</feature>
<evidence type="ECO:0000256" key="13">
    <source>
        <dbReference type="SAM" id="Phobius"/>
    </source>
</evidence>
<keyword evidence="4" id="KW-0633">Potassium transport</keyword>
<evidence type="ECO:0000256" key="11">
    <source>
        <dbReference type="ARBA" id="ARBA00023274"/>
    </source>
</evidence>
<dbReference type="EMBL" id="JABTTQ020001569">
    <property type="protein sequence ID" value="KAK6130583.1"/>
    <property type="molecule type" value="Genomic_DNA"/>
</dbReference>
<evidence type="ECO:0000313" key="17">
    <source>
        <dbReference type="EMBL" id="KAK6130583.1"/>
    </source>
</evidence>
<dbReference type="HAMAP" id="MF_00273">
    <property type="entry name" value="Ribosomal_eL20"/>
    <property type="match status" value="1"/>
</dbReference>
<keyword evidence="11" id="KW-0687">Ribonucleoprotein</keyword>
<dbReference type="Pfam" id="PF22776">
    <property type="entry name" value="K_trans_C"/>
    <property type="match status" value="1"/>
</dbReference>
<evidence type="ECO:0000259" key="14">
    <source>
        <dbReference type="Pfam" id="PF01775"/>
    </source>
</evidence>
<feature type="domain" description="Large ribosomal subunit protein eL20" evidence="14">
    <location>
        <begin position="7"/>
        <end position="152"/>
    </location>
</feature>
<protein>
    <recommendedName>
        <fullName evidence="19">Potassium transporter</fullName>
    </recommendedName>
</protein>
<evidence type="ECO:0000259" key="16">
    <source>
        <dbReference type="Pfam" id="PF22776"/>
    </source>
</evidence>
<keyword evidence="9" id="KW-0406">Ion transport</keyword>
<comment type="similarity">
    <text evidence="2">Belongs to the HAK/KUP transporter (TC 2.A.72.3) family.</text>
</comment>
<sequence>MVTYRFHQYQVVGRALPTETEEHPKIYRMKLWATNEVRAKKSCIRLRVNLIAVATVASRYNAASVQIILYFLRKLKKVKKSNGQVLAINEIFEKNPTTIKNYGIWLRYQSRTGYHNMYKEYRDTTLNGAVEQMYTEMASRHRVRHHCIQIIKTVTIPAKLCKRESTKQFHDSKIKFPLVFRKMNINGTEQGHHNNNPLPPRAVGGGRESSFASGEEGQGEQARTARGKTKLTLKSFLPNVPSSLILAYQSFGVVYGDLSTSPLYVYSSTFVEKLQDHQNPDALFGVFSLIFWTLTLIPFLKYVVIILSADDNGEGGTIALYSLLCRHGKFNLLPNQQAADEELSAYKYGTLGQSSLSLALKRYLEKHKKSRTALLLVVLLGAGMVIGDGVITPAMSVLSSVSGLRSADSRLKEGGVLVLACVILVGLFALQHCGTIRDGWISLGGVLLCITGSEAMFADLGHFTAHSIRLAFVFLVYPCLVVQYMGQAAYLSKNLSSIPNSFYDSIPDAVFWPVIVISTLAAVVASQGIISATFSIVKQCQALGCFPRVKIVHTSRQIYGQVYIPEINWILMILTLAVAVGFNDTNKIGNAYGLAVLSVMLLTTFLMALVMVLVWHRSMILAVAFLIFFWFIEASYISAAYIKVPQGGWVSLVLSLIFMLIMFVWHYGTRKKYQYDLQNKVPLKWILGLGPSLGIVRVPGIGLIYSELATGVPPIFSHFVTNLPAFHNILVFVCVKSVPVPYVSPDERFLIGRICPRPYRMYRCIVRYGYKDMQGDNGDFENLLIQSIAEFIQMESVESQNSSPDSMSYDGRMAVISSSTSRSSSNLIVSEGEESGATNSVETSRSSALLSLRSSYEDENPPIVRRQVRFRVPQSPGMDPSVREELLDLIQAKEAGVAYIMGHSYVKARRSNSFLKKLVIDFGYSFLRKNCRGPAVGLHIPHISLIEVGMIYSV</sequence>
<evidence type="ECO:0000256" key="4">
    <source>
        <dbReference type="ARBA" id="ARBA00022538"/>
    </source>
</evidence>
<feature type="transmembrane region" description="Helical" evidence="13">
    <location>
        <begin position="558"/>
        <end position="580"/>
    </location>
</feature>
<comment type="subcellular location">
    <subcellularLocation>
        <location evidence="1">Cell membrane</location>
        <topology evidence="1">Multi-pass membrane protein</topology>
    </subcellularLocation>
</comment>
<dbReference type="Pfam" id="PF01775">
    <property type="entry name" value="Ribosomal_L18A"/>
    <property type="match status" value="1"/>
</dbReference>
<keyword evidence="6" id="KW-0630">Potassium</keyword>
<feature type="domain" description="K+ potassium transporter integral membrane" evidence="15">
    <location>
        <begin position="246"/>
        <end position="435"/>
    </location>
</feature>
<comment type="caution">
    <text evidence="17">The sequence shown here is derived from an EMBL/GenBank/DDBJ whole genome shotgun (WGS) entry which is preliminary data.</text>
</comment>
<feature type="transmembrane region" description="Helical" evidence="13">
    <location>
        <begin position="510"/>
        <end position="537"/>
    </location>
</feature>
<dbReference type="PANTHER" id="PTHR30540:SF83">
    <property type="entry name" value="K+ POTASSIUM TRANSPORTER"/>
    <property type="match status" value="1"/>
</dbReference>
<dbReference type="PANTHER" id="PTHR30540">
    <property type="entry name" value="OSMOTIC STRESS POTASSIUM TRANSPORTER"/>
    <property type="match status" value="1"/>
</dbReference>
<organism evidence="17 18">
    <name type="scientific">Rehmannia glutinosa</name>
    <name type="common">Chinese foxglove</name>
    <dbReference type="NCBI Taxonomy" id="99300"/>
    <lineage>
        <taxon>Eukaryota</taxon>
        <taxon>Viridiplantae</taxon>
        <taxon>Streptophyta</taxon>
        <taxon>Embryophyta</taxon>
        <taxon>Tracheophyta</taxon>
        <taxon>Spermatophyta</taxon>
        <taxon>Magnoliopsida</taxon>
        <taxon>eudicotyledons</taxon>
        <taxon>Gunneridae</taxon>
        <taxon>Pentapetalae</taxon>
        <taxon>asterids</taxon>
        <taxon>lamiids</taxon>
        <taxon>Lamiales</taxon>
        <taxon>Orobanchaceae</taxon>
        <taxon>Rehmannieae</taxon>
        <taxon>Rehmannia</taxon>
    </lineage>
</organism>
<feature type="transmembrane region" description="Helical" evidence="13">
    <location>
        <begin position="416"/>
        <end position="434"/>
    </location>
</feature>
<keyword evidence="5 13" id="KW-0812">Transmembrane</keyword>
<evidence type="ECO:0000313" key="18">
    <source>
        <dbReference type="Proteomes" id="UP001318860"/>
    </source>
</evidence>
<keyword evidence="7" id="KW-0689">Ribosomal protein</keyword>
<evidence type="ECO:0000256" key="1">
    <source>
        <dbReference type="ARBA" id="ARBA00004651"/>
    </source>
</evidence>
<reference evidence="17 18" key="1">
    <citation type="journal article" date="2021" name="Comput. Struct. Biotechnol. J.">
        <title>De novo genome assembly of the potent medicinal plant Rehmannia glutinosa using nanopore technology.</title>
        <authorList>
            <person name="Ma L."/>
            <person name="Dong C."/>
            <person name="Song C."/>
            <person name="Wang X."/>
            <person name="Zheng X."/>
            <person name="Niu Y."/>
            <person name="Chen S."/>
            <person name="Feng W."/>
        </authorList>
    </citation>
    <scope>NUCLEOTIDE SEQUENCE [LARGE SCALE GENOMIC DNA]</scope>
    <source>
        <strain evidence="17">DH-2019</strain>
    </source>
</reference>
<proteinExistence type="inferred from homology"/>
<feature type="domain" description="K+ potassium transporter integral membrane" evidence="15">
    <location>
        <begin position="438"/>
        <end position="687"/>
    </location>
</feature>
<evidence type="ECO:0000256" key="3">
    <source>
        <dbReference type="ARBA" id="ARBA00022448"/>
    </source>
</evidence>
<evidence type="ECO:0000256" key="12">
    <source>
        <dbReference type="SAM" id="MobiDB-lite"/>
    </source>
</evidence>
<accession>A0ABR0V5S5</accession>
<feature type="transmembrane region" description="Helical" evidence="13">
    <location>
        <begin position="470"/>
        <end position="490"/>
    </location>
</feature>
<dbReference type="Proteomes" id="UP001318860">
    <property type="component" value="Unassembled WGS sequence"/>
</dbReference>